<feature type="binding site" evidence="14">
    <location>
        <position position="268"/>
    </location>
    <ligand>
        <name>thiamine diphosphate</name>
        <dbReference type="ChEBI" id="CHEBI:58937"/>
    </ligand>
</feature>
<feature type="binding site" evidence="15">
    <location>
        <position position="195"/>
    </location>
    <ligand>
        <name>Mg(2+)</name>
        <dbReference type="ChEBI" id="CHEBI:18420"/>
    </ligand>
</feature>
<evidence type="ECO:0000256" key="16">
    <source>
        <dbReference type="PIRSR" id="PIRSR605478-5"/>
    </source>
</evidence>
<feature type="binding site" evidence="13">
    <location>
        <position position="467"/>
    </location>
    <ligand>
        <name>substrate</name>
    </ligand>
</feature>
<dbReference type="CDD" id="cd02012">
    <property type="entry name" value="TPP_TK"/>
    <property type="match status" value="1"/>
</dbReference>
<feature type="region of interest" description="Disordered" evidence="17">
    <location>
        <begin position="676"/>
        <end position="695"/>
    </location>
</feature>
<dbReference type="InterPro" id="IPR005478">
    <property type="entry name" value="Transketolase_bac-like"/>
</dbReference>
<evidence type="ECO:0000256" key="8">
    <source>
        <dbReference type="ARBA" id="ARBA00022842"/>
    </source>
</evidence>
<dbReference type="Gene3D" id="3.40.50.970">
    <property type="match status" value="2"/>
</dbReference>
<comment type="cofactor">
    <cofactor evidence="14">
        <name>thiamine diphosphate</name>
        <dbReference type="ChEBI" id="CHEBI:58937"/>
    </cofactor>
    <text evidence="14">Binds 1 thiamine pyrophosphate per subunit. During the reaction, the substrate forms a covalent intermediate with the cofactor.</text>
</comment>
<evidence type="ECO:0000256" key="5">
    <source>
        <dbReference type="ARBA" id="ARBA00013152"/>
    </source>
</evidence>
<dbReference type="PANTHER" id="PTHR43522">
    <property type="entry name" value="TRANSKETOLASE"/>
    <property type="match status" value="1"/>
</dbReference>
<proteinExistence type="inferred from homology"/>
<dbReference type="SMART" id="SM00861">
    <property type="entry name" value="Transket_pyr"/>
    <property type="match status" value="1"/>
</dbReference>
<evidence type="ECO:0000256" key="3">
    <source>
        <dbReference type="ARBA" id="ARBA00007131"/>
    </source>
</evidence>
<dbReference type="InterPro" id="IPR033247">
    <property type="entry name" value="Transketolase_fam"/>
</dbReference>
<dbReference type="SUPFAM" id="SSF52518">
    <property type="entry name" value="Thiamin diphosphate-binding fold (THDP-binding)"/>
    <property type="match status" value="2"/>
</dbReference>
<feature type="binding site" evidence="14">
    <location>
        <position position="164"/>
    </location>
    <ligand>
        <name>thiamine diphosphate</name>
        <dbReference type="ChEBI" id="CHEBI:58937"/>
    </ligand>
</feature>
<keyword evidence="6 19" id="KW-0808">Transferase</keyword>
<keyword evidence="9 14" id="KW-0786">Thiamine pyrophosphate</keyword>
<gene>
    <name evidence="19" type="ORF">AVDCRST_MAG89-5321</name>
</gene>
<evidence type="ECO:0000256" key="15">
    <source>
        <dbReference type="PIRSR" id="PIRSR605478-4"/>
    </source>
</evidence>
<feature type="binding site" evidence="14">
    <location>
        <begin position="122"/>
        <end position="124"/>
    </location>
    <ligand>
        <name>thiamine diphosphate</name>
        <dbReference type="ChEBI" id="CHEBI:58937"/>
    </ligand>
</feature>
<comment type="catalytic activity">
    <reaction evidence="10">
        <text>D-sedoheptulose 7-phosphate + D-glyceraldehyde 3-phosphate = aldehydo-D-ribose 5-phosphate + D-xylulose 5-phosphate</text>
        <dbReference type="Rhea" id="RHEA:10508"/>
        <dbReference type="ChEBI" id="CHEBI:57483"/>
        <dbReference type="ChEBI" id="CHEBI:57737"/>
        <dbReference type="ChEBI" id="CHEBI:58273"/>
        <dbReference type="ChEBI" id="CHEBI:59776"/>
        <dbReference type="EC" id="2.2.1.1"/>
    </reaction>
</comment>
<keyword evidence="8 15" id="KW-0460">Magnesium</keyword>
<dbReference type="InterPro" id="IPR020826">
    <property type="entry name" value="Transketolase_BS"/>
</dbReference>
<evidence type="ECO:0000256" key="4">
    <source>
        <dbReference type="ARBA" id="ARBA00011738"/>
    </source>
</evidence>
<dbReference type="FunFam" id="3.40.50.970:FF:000004">
    <property type="entry name" value="Transketolase"/>
    <property type="match status" value="1"/>
</dbReference>
<feature type="active site" description="Proton donor" evidence="12">
    <location>
        <position position="417"/>
    </location>
</feature>
<feature type="binding site" evidence="14">
    <location>
        <position position="443"/>
    </location>
    <ligand>
        <name>thiamine diphosphate</name>
        <dbReference type="ChEBI" id="CHEBI:58937"/>
    </ligand>
</feature>
<name>A0A6J4N7W2_9BACT</name>
<feature type="binding site" evidence="15">
    <location>
        <position position="193"/>
    </location>
    <ligand>
        <name>Mg(2+)</name>
        <dbReference type="ChEBI" id="CHEBI:18420"/>
    </ligand>
</feature>
<keyword evidence="7 15" id="KW-0479">Metal-binding</keyword>
<evidence type="ECO:0000259" key="18">
    <source>
        <dbReference type="SMART" id="SM00861"/>
    </source>
</evidence>
<dbReference type="GO" id="GO:0009052">
    <property type="term" value="P:pentose-phosphate shunt, non-oxidative branch"/>
    <property type="evidence" value="ECO:0007669"/>
    <property type="project" value="UniProtKB-ARBA"/>
</dbReference>
<dbReference type="InterPro" id="IPR009014">
    <property type="entry name" value="Transketo_C/PFOR_II"/>
</dbReference>
<dbReference type="PROSITE" id="PS00802">
    <property type="entry name" value="TRANSKETOLASE_2"/>
    <property type="match status" value="1"/>
</dbReference>
<dbReference type="SUPFAM" id="SSF52922">
    <property type="entry name" value="TK C-terminal domain-like"/>
    <property type="match status" value="1"/>
</dbReference>
<reference evidence="19" key="1">
    <citation type="submission" date="2020-02" db="EMBL/GenBank/DDBJ databases">
        <authorList>
            <person name="Meier V. D."/>
        </authorList>
    </citation>
    <scope>NUCLEOTIDE SEQUENCE</scope>
    <source>
        <strain evidence="19">AVDCRST_MAG89</strain>
    </source>
</reference>
<evidence type="ECO:0000256" key="7">
    <source>
        <dbReference type="ARBA" id="ARBA00022723"/>
    </source>
</evidence>
<feature type="binding site" evidence="14">
    <location>
        <position position="74"/>
    </location>
    <ligand>
        <name>thiamine diphosphate</name>
        <dbReference type="ChEBI" id="CHEBI:58937"/>
    </ligand>
</feature>
<sequence length="695" mass="74814">MANPGADSRELDQLCINTIRTLSMDAVQAANSGHPGTPMALAPLAYVIWTRHLKHNPADPQWVDRDRFILSAGHASMLLYSLLYLSGYGLTLDDLKNFRQWESKTPGHPEYGMTDGVETTTGPLGQGFANGVGMAMAEAHVAAVHNRPDHPVIDHYVYAICSDGDLMEGVAAEAASVAGHLKLGKLIYFWDDNRITIEGDTELAFTENVEQRFEAYGWHTQRVEDGNDLEAIDAAIGAAQADPRPSMISVRTIIGFGSPNKAGSEKAHGEPLGAEEIVKTKQNLGWPSTDAFHVPQEALDHMHEIGARGAERQREWQARFDAFRAAHPDSAAALEQALSRTLPEGWDADLPVWTQDDKPIATRAASGKALNAIAKKVNWLIGGSADLAGSNLTMIEGAGSFLPPDYTGRNLHFGVREHAMGSLMNGMTLHGGVRVYGGTFLIFSEYMRPPVRLAALMEQPAIYIYTHDSVGLGEDGPTHQPIEQLPSLRTIPGLIDLRPADANETVEAWRFAMEHREGPVFFALTRQALPHIDRETMAPASGLRRGAYVLVDAEGGDPQAILLASGSEVAVALEARTALEAEGVRARVVSMPSWALFAQQPKEYRDEVIPPAVKARVAIEAAHPMGWHRWVGEGEVIGISHFGASAPATRVFQELGFSAENVAAKAKGLLGIGSGHAQGAGDAGPTAHGTDEKSA</sequence>
<evidence type="ECO:0000313" key="19">
    <source>
        <dbReference type="EMBL" id="CAA9380189.1"/>
    </source>
</evidence>
<dbReference type="CDD" id="cd07033">
    <property type="entry name" value="TPP_PYR_DXS_TK_like"/>
    <property type="match status" value="1"/>
</dbReference>
<feature type="binding site" evidence="13">
    <location>
        <position position="390"/>
    </location>
    <ligand>
        <name>substrate</name>
    </ligand>
</feature>
<feature type="domain" description="Transketolase-like pyrimidine-binding" evidence="18">
    <location>
        <begin position="360"/>
        <end position="531"/>
    </location>
</feature>
<evidence type="ECO:0000256" key="2">
    <source>
        <dbReference type="ARBA" id="ARBA00001941"/>
    </source>
</evidence>
<evidence type="ECO:0000256" key="9">
    <source>
        <dbReference type="ARBA" id="ARBA00023052"/>
    </source>
</evidence>
<evidence type="ECO:0000256" key="1">
    <source>
        <dbReference type="ARBA" id="ARBA00001913"/>
    </source>
</evidence>
<feature type="site" description="Important for catalytic activity" evidence="16">
    <location>
        <position position="34"/>
    </location>
</feature>
<dbReference type="InterPro" id="IPR005475">
    <property type="entry name" value="Transketolase-like_Pyr-bd"/>
</dbReference>
<feature type="binding site" evidence="13">
    <location>
        <position position="34"/>
    </location>
    <ligand>
        <name>substrate</name>
    </ligand>
</feature>
<dbReference type="InterPro" id="IPR005474">
    <property type="entry name" value="Transketolase_N"/>
</dbReference>
<dbReference type="EC" id="2.2.1.1" evidence="5 11"/>
<feature type="binding site" evidence="13">
    <location>
        <position position="526"/>
    </location>
    <ligand>
        <name>substrate</name>
    </ligand>
</feature>
<accession>A0A6J4N7W2</accession>
<dbReference type="GO" id="GO:0046872">
    <property type="term" value="F:metal ion binding"/>
    <property type="evidence" value="ECO:0007669"/>
    <property type="project" value="UniProtKB-KW"/>
</dbReference>
<dbReference type="Pfam" id="PF00456">
    <property type="entry name" value="Transketolase_N"/>
    <property type="match status" value="1"/>
</dbReference>
<evidence type="ECO:0000256" key="11">
    <source>
        <dbReference type="NCBIfam" id="TIGR00232"/>
    </source>
</evidence>
<feature type="binding site" evidence="13">
    <location>
        <position position="363"/>
    </location>
    <ligand>
        <name>substrate</name>
    </ligand>
</feature>
<feature type="binding site" evidence="14">
    <location>
        <position position="193"/>
    </location>
    <ligand>
        <name>thiamine diphosphate</name>
        <dbReference type="ChEBI" id="CHEBI:58937"/>
    </ligand>
</feature>
<protein>
    <recommendedName>
        <fullName evidence="5 11">Transketolase</fullName>
        <ecNumber evidence="5 11">2.2.1.1</ecNumber>
    </recommendedName>
</protein>
<feature type="site" description="Important for catalytic activity" evidence="16">
    <location>
        <position position="268"/>
    </location>
</feature>
<dbReference type="InterPro" id="IPR055152">
    <property type="entry name" value="Transketolase-like_C_2"/>
</dbReference>
<feature type="binding site" evidence="13">
    <location>
        <position position="475"/>
    </location>
    <ligand>
        <name>substrate</name>
    </ligand>
</feature>
<dbReference type="AlphaFoldDB" id="A0A6J4N7W2"/>
<dbReference type="GO" id="GO:0005829">
    <property type="term" value="C:cytosol"/>
    <property type="evidence" value="ECO:0007669"/>
    <property type="project" value="TreeGrafter"/>
</dbReference>
<comment type="cofactor">
    <cofactor evidence="2">
        <name>Co(2+)</name>
        <dbReference type="ChEBI" id="CHEBI:48828"/>
    </cofactor>
</comment>
<dbReference type="Pfam" id="PF02779">
    <property type="entry name" value="Transket_pyr"/>
    <property type="match status" value="1"/>
</dbReference>
<dbReference type="FunFam" id="3.40.50.970:FF:000003">
    <property type="entry name" value="Transketolase"/>
    <property type="match status" value="1"/>
</dbReference>
<evidence type="ECO:0000256" key="17">
    <source>
        <dbReference type="SAM" id="MobiDB-lite"/>
    </source>
</evidence>
<comment type="similarity">
    <text evidence="3">Belongs to the transketolase family.</text>
</comment>
<evidence type="ECO:0000256" key="14">
    <source>
        <dbReference type="PIRSR" id="PIRSR605478-3"/>
    </source>
</evidence>
<feature type="binding site" evidence="13">
    <location>
        <position position="479"/>
    </location>
    <ligand>
        <name>substrate</name>
    </ligand>
</feature>
<dbReference type="GO" id="GO:0004802">
    <property type="term" value="F:transketolase activity"/>
    <property type="evidence" value="ECO:0007669"/>
    <property type="project" value="UniProtKB-UniRule"/>
</dbReference>
<organism evidence="19">
    <name type="scientific">uncultured Gemmatimonadota bacterium</name>
    <dbReference type="NCBI Taxonomy" id="203437"/>
    <lineage>
        <taxon>Bacteria</taxon>
        <taxon>Pseudomonadati</taxon>
        <taxon>Gemmatimonadota</taxon>
        <taxon>environmental samples</taxon>
    </lineage>
</organism>
<dbReference type="Gene3D" id="3.40.50.920">
    <property type="match status" value="1"/>
</dbReference>
<comment type="cofactor">
    <cofactor evidence="15">
        <name>Mg(2+)</name>
        <dbReference type="ChEBI" id="CHEBI:18420"/>
    </cofactor>
    <text evidence="15">Binds 1 Mg(2+) ion per subunit. Can also utilize other divalent metal cations, such as Ca(2+), Mn(2+) and Co(2+).</text>
</comment>
<comment type="subunit">
    <text evidence="4">Homodimer.</text>
</comment>
<evidence type="ECO:0000256" key="12">
    <source>
        <dbReference type="PIRSR" id="PIRSR605478-1"/>
    </source>
</evidence>
<dbReference type="PANTHER" id="PTHR43522:SF2">
    <property type="entry name" value="TRANSKETOLASE 1-RELATED"/>
    <property type="match status" value="1"/>
</dbReference>
<dbReference type="InterPro" id="IPR029061">
    <property type="entry name" value="THDP-binding"/>
</dbReference>
<feature type="binding site" evidence="13">
    <location>
        <position position="268"/>
    </location>
    <ligand>
        <name>substrate</name>
    </ligand>
</feature>
<dbReference type="EMBL" id="CADCTV010001117">
    <property type="protein sequence ID" value="CAA9380189.1"/>
    <property type="molecule type" value="Genomic_DNA"/>
</dbReference>
<evidence type="ECO:0000256" key="10">
    <source>
        <dbReference type="ARBA" id="ARBA00049473"/>
    </source>
</evidence>
<dbReference type="NCBIfam" id="TIGR00232">
    <property type="entry name" value="tktlase_bact"/>
    <property type="match status" value="1"/>
</dbReference>
<dbReference type="Pfam" id="PF22613">
    <property type="entry name" value="Transketolase_C_1"/>
    <property type="match status" value="1"/>
</dbReference>
<feature type="binding site" evidence="15">
    <location>
        <position position="163"/>
    </location>
    <ligand>
        <name>Mg(2+)</name>
        <dbReference type="ChEBI" id="CHEBI:18420"/>
    </ligand>
</feature>
<evidence type="ECO:0000256" key="6">
    <source>
        <dbReference type="ARBA" id="ARBA00022679"/>
    </source>
</evidence>
<evidence type="ECO:0000256" key="13">
    <source>
        <dbReference type="PIRSR" id="PIRSR605478-2"/>
    </source>
</evidence>
<comment type="cofactor">
    <cofactor evidence="1">
        <name>Ca(2+)</name>
        <dbReference type="ChEBI" id="CHEBI:29108"/>
    </cofactor>
</comment>
<dbReference type="FunFam" id="3.40.50.920:FF:000003">
    <property type="entry name" value="Transketolase"/>
    <property type="match status" value="1"/>
</dbReference>